<keyword evidence="2" id="KW-1003">Cell membrane</keyword>
<feature type="domain" description="ArnT-like N-terminal" evidence="9">
    <location>
        <begin position="16"/>
        <end position="228"/>
    </location>
</feature>
<proteinExistence type="predicted"/>
<feature type="transmembrane region" description="Helical" evidence="8">
    <location>
        <begin position="299"/>
        <end position="315"/>
    </location>
</feature>
<feature type="transmembrane region" description="Helical" evidence="8">
    <location>
        <begin position="321"/>
        <end position="339"/>
    </location>
</feature>
<feature type="transmembrane region" description="Helical" evidence="8">
    <location>
        <begin position="88"/>
        <end position="108"/>
    </location>
</feature>
<dbReference type="RefSeq" id="WP_307223620.1">
    <property type="nucleotide sequence ID" value="NZ_CP116940.1"/>
</dbReference>
<protein>
    <submittedName>
        <fullName evidence="11">4-amino-4-deoxy-L-arabinose transferase-like glycosyltransferase</fullName>
    </submittedName>
</protein>
<evidence type="ECO:0000256" key="1">
    <source>
        <dbReference type="ARBA" id="ARBA00004651"/>
    </source>
</evidence>
<dbReference type="InterPro" id="IPR003342">
    <property type="entry name" value="ArnT-like_N"/>
</dbReference>
<organism evidence="11 12">
    <name type="scientific">Pectinatus haikarae</name>
    <dbReference type="NCBI Taxonomy" id="349096"/>
    <lineage>
        <taxon>Bacteria</taxon>
        <taxon>Bacillati</taxon>
        <taxon>Bacillota</taxon>
        <taxon>Negativicutes</taxon>
        <taxon>Selenomonadales</taxon>
        <taxon>Selenomonadaceae</taxon>
        <taxon>Pectinatus</taxon>
    </lineage>
</organism>
<feature type="transmembrane region" description="Helical" evidence="8">
    <location>
        <begin position="167"/>
        <end position="197"/>
    </location>
</feature>
<accession>A0ABT9Y769</accession>
<name>A0ABT9Y769_9FIRM</name>
<keyword evidence="5 8" id="KW-0812">Transmembrane</keyword>
<dbReference type="PANTHER" id="PTHR33908">
    <property type="entry name" value="MANNOSYLTRANSFERASE YKCB-RELATED"/>
    <property type="match status" value="1"/>
</dbReference>
<keyword evidence="6 8" id="KW-1133">Transmembrane helix</keyword>
<feature type="transmembrane region" description="Helical" evidence="8">
    <location>
        <begin position="209"/>
        <end position="228"/>
    </location>
</feature>
<feature type="transmembrane region" description="Helical" evidence="8">
    <location>
        <begin position="115"/>
        <end position="132"/>
    </location>
</feature>
<evidence type="ECO:0000256" key="4">
    <source>
        <dbReference type="ARBA" id="ARBA00022679"/>
    </source>
</evidence>
<dbReference type="PANTHER" id="PTHR33908:SF3">
    <property type="entry name" value="UNDECAPRENYL PHOSPHATE-ALPHA-4-AMINO-4-DEOXY-L-ARABINOSE ARABINOSYL TRANSFERASE"/>
    <property type="match status" value="1"/>
</dbReference>
<gene>
    <name evidence="11" type="ORF">J2S01_001275</name>
</gene>
<dbReference type="Proteomes" id="UP001239167">
    <property type="component" value="Unassembled WGS sequence"/>
</dbReference>
<feature type="transmembrane region" description="Helical" evidence="8">
    <location>
        <begin position="386"/>
        <end position="405"/>
    </location>
</feature>
<keyword evidence="4" id="KW-0808">Transferase</keyword>
<feature type="transmembrane region" description="Helical" evidence="8">
    <location>
        <begin position="351"/>
        <end position="374"/>
    </location>
</feature>
<comment type="subcellular location">
    <subcellularLocation>
        <location evidence="1">Cell membrane</location>
        <topology evidence="1">Multi-pass membrane protein</topology>
    </subcellularLocation>
</comment>
<evidence type="ECO:0000259" key="10">
    <source>
        <dbReference type="Pfam" id="PF18583"/>
    </source>
</evidence>
<feature type="domain" description="Aminoarabinose transferase C-terminal" evidence="10">
    <location>
        <begin position="445"/>
        <end position="522"/>
    </location>
</feature>
<dbReference type="Pfam" id="PF18583">
    <property type="entry name" value="Arnt_C"/>
    <property type="match status" value="1"/>
</dbReference>
<reference evidence="11 12" key="1">
    <citation type="submission" date="2023-07" db="EMBL/GenBank/DDBJ databases">
        <title>Genomic Encyclopedia of Type Strains, Phase IV (KMG-IV): sequencing the most valuable type-strain genomes for metagenomic binning, comparative biology and taxonomic classification.</title>
        <authorList>
            <person name="Goeker M."/>
        </authorList>
    </citation>
    <scope>NUCLEOTIDE SEQUENCE [LARGE SCALE GENOMIC DNA]</scope>
    <source>
        <strain evidence="11 12">DSM 16980</strain>
    </source>
</reference>
<evidence type="ECO:0000259" key="9">
    <source>
        <dbReference type="Pfam" id="PF02366"/>
    </source>
</evidence>
<keyword evidence="7 8" id="KW-0472">Membrane</keyword>
<dbReference type="InterPro" id="IPR050297">
    <property type="entry name" value="LipidA_mod_glycosyltrf_83"/>
</dbReference>
<dbReference type="InterPro" id="IPR040845">
    <property type="entry name" value="Arnt_C"/>
</dbReference>
<dbReference type="EMBL" id="JAUSUE010000007">
    <property type="protein sequence ID" value="MDQ0203559.1"/>
    <property type="molecule type" value="Genomic_DNA"/>
</dbReference>
<evidence type="ECO:0000256" key="2">
    <source>
        <dbReference type="ARBA" id="ARBA00022475"/>
    </source>
</evidence>
<keyword evidence="3" id="KW-0328">Glycosyltransferase</keyword>
<dbReference type="Pfam" id="PF02366">
    <property type="entry name" value="PMT"/>
    <property type="match status" value="1"/>
</dbReference>
<evidence type="ECO:0000256" key="5">
    <source>
        <dbReference type="ARBA" id="ARBA00022692"/>
    </source>
</evidence>
<evidence type="ECO:0000256" key="3">
    <source>
        <dbReference type="ARBA" id="ARBA00022676"/>
    </source>
</evidence>
<feature type="transmembrane region" description="Helical" evidence="8">
    <location>
        <begin position="412"/>
        <end position="431"/>
    </location>
</feature>
<feature type="transmembrane region" description="Helical" evidence="8">
    <location>
        <begin position="259"/>
        <end position="279"/>
    </location>
</feature>
<evidence type="ECO:0000256" key="8">
    <source>
        <dbReference type="SAM" id="Phobius"/>
    </source>
</evidence>
<evidence type="ECO:0000256" key="6">
    <source>
        <dbReference type="ARBA" id="ARBA00022989"/>
    </source>
</evidence>
<evidence type="ECO:0000313" key="12">
    <source>
        <dbReference type="Proteomes" id="UP001239167"/>
    </source>
</evidence>
<comment type="caution">
    <text evidence="11">The sequence shown here is derived from an EMBL/GenBank/DDBJ whole genome shotgun (WGS) entry which is preliminary data.</text>
</comment>
<feature type="transmembrane region" description="Helical" evidence="8">
    <location>
        <begin position="12"/>
        <end position="29"/>
    </location>
</feature>
<keyword evidence="12" id="KW-1185">Reference proteome</keyword>
<sequence length="549" mass="62868">MHTLNTRQKKIAVLVIVFSIIALYIVHINDYPLMEPDEGRYGEIPREMLATGDFITPRLNGVEYFEKPVLQYWLTAASMYVFGENEGATRVVPAVMGIMNVFLTAWLGKMMFTKRTGLLTAVILATSTLHIVVGSIDILDMMITMFMTLSLASFYKARLSKNRKWYLLFYAAMALGLLTKGLISIVLPLGIIFWYMIFTRQWSIVRDIIYLPGIFLFLILSVPWFYLVCRANPDFFYFFFIREHFLRFATKMADRYQPFWFFIPMIILGMFPWLGFLPALFAKKGIVRHIESNKNKHDIIFLLTWFFVVFLFYSLSDSKLVPYILPCLSALAILIAASIRRSSQLGRWMGSGLLLNSIGWFIFIAALIGYSLHADYLSAWQIFRKGWLIFLSLTFGLAGVLFVWFKTKQIRCTVSAMAAVAFLFACGLQSIHGQVAVQRTAVYVADDIRNIQEPGDIVVSYGDYVQGLAFYLQKRIVVASYLGELEFGAGHPGGQGWFIDDDQLTDLWNSDKRVFIVFDKSKKKLIKNILPGAVKEMQPKGGYYYIVNK</sequence>
<evidence type="ECO:0000256" key="7">
    <source>
        <dbReference type="ARBA" id="ARBA00023136"/>
    </source>
</evidence>
<evidence type="ECO:0000313" key="11">
    <source>
        <dbReference type="EMBL" id="MDQ0203559.1"/>
    </source>
</evidence>